<feature type="region of interest" description="Disordered" evidence="1">
    <location>
        <begin position="177"/>
        <end position="197"/>
    </location>
</feature>
<feature type="compositionally biased region" description="Polar residues" evidence="1">
    <location>
        <begin position="83"/>
        <end position="94"/>
    </location>
</feature>
<feature type="region of interest" description="Disordered" evidence="1">
    <location>
        <begin position="263"/>
        <end position="299"/>
    </location>
</feature>
<dbReference type="GeneID" id="94293878"/>
<feature type="compositionally biased region" description="Low complexity" evidence="1">
    <location>
        <begin position="58"/>
        <end position="75"/>
    </location>
</feature>
<evidence type="ECO:0000313" key="3">
    <source>
        <dbReference type="Proteomes" id="UP000674318"/>
    </source>
</evidence>
<dbReference type="Proteomes" id="UP000674318">
    <property type="component" value="Unassembled WGS sequence"/>
</dbReference>
<reference evidence="2 3" key="1">
    <citation type="submission" date="2021-02" db="EMBL/GenBank/DDBJ databases">
        <title>Porcisia hertigi Genome sequencing and assembly.</title>
        <authorList>
            <person name="Almutairi H."/>
            <person name="Gatherer D."/>
        </authorList>
    </citation>
    <scope>NUCLEOTIDE SEQUENCE [LARGE SCALE GENOMIC DNA]</scope>
    <source>
        <strain evidence="2 3">C119</strain>
    </source>
</reference>
<comment type="caution">
    <text evidence="2">The sequence shown here is derived from an EMBL/GenBank/DDBJ whole genome shotgun (WGS) entry which is preliminary data.</text>
</comment>
<dbReference type="EMBL" id="JAFJZO010000008">
    <property type="protein sequence ID" value="KAG5510801.1"/>
    <property type="molecule type" value="Genomic_DNA"/>
</dbReference>
<dbReference type="AlphaFoldDB" id="A0A836LJS3"/>
<dbReference type="RefSeq" id="XP_067759273.1">
    <property type="nucleotide sequence ID" value="XM_067903801.1"/>
</dbReference>
<feature type="compositionally biased region" description="Polar residues" evidence="1">
    <location>
        <begin position="18"/>
        <end position="31"/>
    </location>
</feature>
<proteinExistence type="predicted"/>
<feature type="region of interest" description="Disordered" evidence="1">
    <location>
        <begin position="1"/>
        <end position="139"/>
    </location>
</feature>
<accession>A0A836LJS3</accession>
<dbReference type="OrthoDB" id="266650at2759"/>
<evidence type="ECO:0000313" key="2">
    <source>
        <dbReference type="EMBL" id="KAG5510801.1"/>
    </source>
</evidence>
<sequence>MPPRSQQSAPRRKRGSGTRVSVISDASSTPGDNGASETGAAAKRRRADSPRKSRNAGSGSTTRNRSRSSASTVSSHPHLDTLATPSYASRMSNKSDPDTDEDGTDVLQRFSNVSVWPHAQQTSPPTISSTPPPSPPRASIHVEDAQRMLRGSLPHPDAHPDLSLECDPAFVLPECSSKNKKSPFAATPPSKLHKPSQRFPSALLSELLLQEAACAEVAAAAAAGGAGAGVQQQGYGSFVDRDGGSTGPLSGARTSLQQLHLPPAAPSTLTSQWRRQSRDSDAALFPGRSPESPSPQSPMGYLTVCIGVVPPPGSGAPCESSAPRKTSWWWPWGRTAQTPTSHLAADGIGEAASDKASHIKKGGGSDVEPNPLTSLHEATGSVHRLRPRRLYVSDQPHTASVDRDKGIQPAPAQPLGGTATGLTDADVSTGSSFHGSGPIADVVGWTGVFADVPLVLPGAQQAPHPEATGAAISTSNSRHTRDGDCERCSQSDALVCNGVASISVVLA</sequence>
<name>A0A836LJS3_9TRYP</name>
<organism evidence="2 3">
    <name type="scientific">Porcisia hertigi</name>
    <dbReference type="NCBI Taxonomy" id="2761500"/>
    <lineage>
        <taxon>Eukaryota</taxon>
        <taxon>Discoba</taxon>
        <taxon>Euglenozoa</taxon>
        <taxon>Kinetoplastea</taxon>
        <taxon>Metakinetoplastina</taxon>
        <taxon>Trypanosomatida</taxon>
        <taxon>Trypanosomatidae</taxon>
        <taxon>Leishmaniinae</taxon>
        <taxon>Porcisia</taxon>
    </lineage>
</organism>
<gene>
    <name evidence="2" type="ORF">JKF63_07873</name>
</gene>
<dbReference type="KEGG" id="phet:94293878"/>
<protein>
    <submittedName>
        <fullName evidence="2">Uncharacterized protein</fullName>
    </submittedName>
</protein>
<keyword evidence="3" id="KW-1185">Reference proteome</keyword>
<feature type="region of interest" description="Disordered" evidence="1">
    <location>
        <begin position="460"/>
        <end position="483"/>
    </location>
</feature>
<evidence type="ECO:0000256" key="1">
    <source>
        <dbReference type="SAM" id="MobiDB-lite"/>
    </source>
</evidence>